<name>A0A5C6E3P6_9BACT</name>
<dbReference type="Proteomes" id="UP000315471">
    <property type="component" value="Unassembled WGS sequence"/>
</dbReference>
<keyword evidence="2" id="KW-1185">Reference proteome</keyword>
<evidence type="ECO:0000313" key="2">
    <source>
        <dbReference type="Proteomes" id="UP000315471"/>
    </source>
</evidence>
<dbReference type="AlphaFoldDB" id="A0A5C6E3P6"/>
<proteinExistence type="predicted"/>
<dbReference type="EMBL" id="SJPY01000003">
    <property type="protein sequence ID" value="TWU43104.1"/>
    <property type="molecule type" value="Genomic_DNA"/>
</dbReference>
<protein>
    <submittedName>
        <fullName evidence="1">Uncharacterized protein</fullName>
    </submittedName>
</protein>
<sequence length="63" mass="6888">MGSAPATPTLTFPNFEVVPFVTPAKSTTEPPPTNEEVVPLFSATWLTTYNLPQAKLGRGRTRR</sequence>
<accession>A0A5C6E3P6</accession>
<comment type="caution">
    <text evidence="1">The sequence shown here is derived from an EMBL/GenBank/DDBJ whole genome shotgun (WGS) entry which is preliminary data.</text>
</comment>
<gene>
    <name evidence="1" type="ORF">Q31b_21410</name>
</gene>
<evidence type="ECO:0000313" key="1">
    <source>
        <dbReference type="EMBL" id="TWU43104.1"/>
    </source>
</evidence>
<organism evidence="1 2">
    <name type="scientific">Novipirellula aureliae</name>
    <dbReference type="NCBI Taxonomy" id="2527966"/>
    <lineage>
        <taxon>Bacteria</taxon>
        <taxon>Pseudomonadati</taxon>
        <taxon>Planctomycetota</taxon>
        <taxon>Planctomycetia</taxon>
        <taxon>Pirellulales</taxon>
        <taxon>Pirellulaceae</taxon>
        <taxon>Novipirellula</taxon>
    </lineage>
</organism>
<reference evidence="1 2" key="1">
    <citation type="submission" date="2019-02" db="EMBL/GenBank/DDBJ databases">
        <title>Deep-cultivation of Planctomycetes and their phenomic and genomic characterization uncovers novel biology.</title>
        <authorList>
            <person name="Wiegand S."/>
            <person name="Jogler M."/>
            <person name="Boedeker C."/>
            <person name="Pinto D."/>
            <person name="Vollmers J."/>
            <person name="Rivas-Marin E."/>
            <person name="Kohn T."/>
            <person name="Peeters S.H."/>
            <person name="Heuer A."/>
            <person name="Rast P."/>
            <person name="Oberbeckmann S."/>
            <person name="Bunk B."/>
            <person name="Jeske O."/>
            <person name="Meyerdierks A."/>
            <person name="Storesund J.E."/>
            <person name="Kallscheuer N."/>
            <person name="Luecker S."/>
            <person name="Lage O.M."/>
            <person name="Pohl T."/>
            <person name="Merkel B.J."/>
            <person name="Hornburger P."/>
            <person name="Mueller R.-W."/>
            <person name="Bruemmer F."/>
            <person name="Labrenz M."/>
            <person name="Spormann A.M."/>
            <person name="Op Den Camp H."/>
            <person name="Overmann J."/>
            <person name="Amann R."/>
            <person name="Jetten M.S.M."/>
            <person name="Mascher T."/>
            <person name="Medema M.H."/>
            <person name="Devos D.P."/>
            <person name="Kaster A.-K."/>
            <person name="Ovreas L."/>
            <person name="Rohde M."/>
            <person name="Galperin M.Y."/>
            <person name="Jogler C."/>
        </authorList>
    </citation>
    <scope>NUCLEOTIDE SEQUENCE [LARGE SCALE GENOMIC DNA]</scope>
    <source>
        <strain evidence="1 2">Q31b</strain>
    </source>
</reference>